<evidence type="ECO:0000313" key="3">
    <source>
        <dbReference type="Proteomes" id="UP000198393"/>
    </source>
</evidence>
<name>A0A239KIM2_EKHLU</name>
<dbReference type="OrthoDB" id="9811006at2"/>
<protein>
    <submittedName>
        <fullName evidence="2">Polyisoprenoid-binding protein YceI</fullName>
    </submittedName>
</protein>
<dbReference type="PANTHER" id="PTHR34406">
    <property type="entry name" value="PROTEIN YCEI"/>
    <property type="match status" value="1"/>
</dbReference>
<organism evidence="2 3">
    <name type="scientific">Ekhidna lutea</name>
    <dbReference type="NCBI Taxonomy" id="447679"/>
    <lineage>
        <taxon>Bacteria</taxon>
        <taxon>Pseudomonadati</taxon>
        <taxon>Bacteroidota</taxon>
        <taxon>Cytophagia</taxon>
        <taxon>Cytophagales</taxon>
        <taxon>Reichenbachiellaceae</taxon>
        <taxon>Ekhidna</taxon>
    </lineage>
</organism>
<dbReference type="EMBL" id="FZPD01000004">
    <property type="protein sequence ID" value="SNT17548.1"/>
    <property type="molecule type" value="Genomic_DNA"/>
</dbReference>
<evidence type="ECO:0000313" key="2">
    <source>
        <dbReference type="EMBL" id="SNT17548.1"/>
    </source>
</evidence>
<keyword evidence="3" id="KW-1185">Reference proteome</keyword>
<proteinExistence type="predicted"/>
<dbReference type="SUPFAM" id="SSF101874">
    <property type="entry name" value="YceI-like"/>
    <property type="match status" value="1"/>
</dbReference>
<feature type="domain" description="Lipid/polyisoprenoid-binding YceI-like" evidence="1">
    <location>
        <begin position="11"/>
        <end position="178"/>
    </location>
</feature>
<dbReference type="PANTHER" id="PTHR34406:SF1">
    <property type="entry name" value="PROTEIN YCEI"/>
    <property type="match status" value="1"/>
</dbReference>
<dbReference type="InterPro" id="IPR007372">
    <property type="entry name" value="Lipid/polyisoprenoid-bd_YceI"/>
</dbReference>
<dbReference type="RefSeq" id="WP_089357353.1">
    <property type="nucleotide sequence ID" value="NZ_FZPD01000004.1"/>
</dbReference>
<dbReference type="Pfam" id="PF04264">
    <property type="entry name" value="YceI"/>
    <property type="match status" value="1"/>
</dbReference>
<evidence type="ECO:0000259" key="1">
    <source>
        <dbReference type="SMART" id="SM00867"/>
    </source>
</evidence>
<reference evidence="2 3" key="1">
    <citation type="submission" date="2017-06" db="EMBL/GenBank/DDBJ databases">
        <authorList>
            <person name="Kim H.J."/>
            <person name="Triplett B.A."/>
        </authorList>
    </citation>
    <scope>NUCLEOTIDE SEQUENCE [LARGE SCALE GENOMIC DNA]</scope>
    <source>
        <strain evidence="2 3">DSM 19307</strain>
    </source>
</reference>
<dbReference type="AlphaFoldDB" id="A0A239KIM2"/>
<dbReference type="InterPro" id="IPR036761">
    <property type="entry name" value="TTHA0802/YceI-like_sf"/>
</dbReference>
<dbReference type="Gene3D" id="2.40.128.110">
    <property type="entry name" value="Lipid/polyisoprenoid-binding, YceI-like"/>
    <property type="match status" value="1"/>
</dbReference>
<dbReference type="SMART" id="SM00867">
    <property type="entry name" value="YceI"/>
    <property type="match status" value="1"/>
</dbReference>
<gene>
    <name evidence="2" type="ORF">SAMN05421640_2665</name>
</gene>
<accession>A0A239KIM2</accession>
<sequence>MENTTVKTQTKWVMDPTHSELGFKVKHLMISSVKGEFKDFSIEVDGDDLLKSAIKVAIDASSITTKNDDRDNHLRSADFFDVDAYDQITFESSTFKQIDDDEYQLSGVLTMKGVSKEIALQVEYGGMVKDPYGNEKVGFSLSGKISRKDWGLNWNAALEAGGVMVSDEVKLIADVQFVKQAQ</sequence>
<dbReference type="Proteomes" id="UP000198393">
    <property type="component" value="Unassembled WGS sequence"/>
</dbReference>